<dbReference type="InterPro" id="IPR036058">
    <property type="entry name" value="Kazal_dom_sf"/>
</dbReference>
<dbReference type="CDD" id="cd00104">
    <property type="entry name" value="KAZAL_FS"/>
    <property type="match status" value="1"/>
</dbReference>
<organism evidence="3 4">
    <name type="scientific">Rhynocoris fuscipes</name>
    <dbReference type="NCBI Taxonomy" id="488301"/>
    <lineage>
        <taxon>Eukaryota</taxon>
        <taxon>Metazoa</taxon>
        <taxon>Ecdysozoa</taxon>
        <taxon>Arthropoda</taxon>
        <taxon>Hexapoda</taxon>
        <taxon>Insecta</taxon>
        <taxon>Pterygota</taxon>
        <taxon>Neoptera</taxon>
        <taxon>Paraneoptera</taxon>
        <taxon>Hemiptera</taxon>
        <taxon>Heteroptera</taxon>
        <taxon>Panheteroptera</taxon>
        <taxon>Cimicomorpha</taxon>
        <taxon>Reduviidae</taxon>
        <taxon>Harpactorinae</taxon>
        <taxon>Harpactorini</taxon>
        <taxon>Rhynocoris</taxon>
    </lineage>
</organism>
<gene>
    <name evidence="3" type="ORF">O3M35_009346</name>
</gene>
<comment type="caution">
    <text evidence="3">The sequence shown here is derived from an EMBL/GenBank/DDBJ whole genome shotgun (WGS) entry which is preliminary data.</text>
</comment>
<dbReference type="Gene3D" id="3.30.60.30">
    <property type="match status" value="1"/>
</dbReference>
<keyword evidence="4" id="KW-1185">Reference proteome</keyword>
<reference evidence="3 4" key="1">
    <citation type="submission" date="2022-12" db="EMBL/GenBank/DDBJ databases">
        <title>Chromosome-level genome assembly of true bugs.</title>
        <authorList>
            <person name="Ma L."/>
            <person name="Li H."/>
        </authorList>
    </citation>
    <scope>NUCLEOTIDE SEQUENCE [LARGE SCALE GENOMIC DNA]</scope>
    <source>
        <strain evidence="3">Lab_2022b</strain>
    </source>
</reference>
<evidence type="ECO:0000256" key="1">
    <source>
        <dbReference type="SAM" id="SignalP"/>
    </source>
</evidence>
<feature type="signal peptide" evidence="1">
    <location>
        <begin position="1"/>
        <end position="23"/>
    </location>
</feature>
<evidence type="ECO:0000313" key="3">
    <source>
        <dbReference type="EMBL" id="KAK9505255.1"/>
    </source>
</evidence>
<dbReference type="InterPro" id="IPR002350">
    <property type="entry name" value="Kazal_dom"/>
</dbReference>
<proteinExistence type="predicted"/>
<evidence type="ECO:0000313" key="4">
    <source>
        <dbReference type="Proteomes" id="UP001461498"/>
    </source>
</evidence>
<accession>A0AAW1D650</accession>
<evidence type="ECO:0000259" key="2">
    <source>
        <dbReference type="PROSITE" id="PS51465"/>
    </source>
</evidence>
<name>A0AAW1D650_9HEMI</name>
<keyword evidence="1" id="KW-0732">Signal</keyword>
<feature type="chain" id="PRO_5043844626" description="Kazal-like domain-containing protein" evidence="1">
    <location>
        <begin position="24"/>
        <end position="98"/>
    </location>
</feature>
<feature type="domain" description="Kazal-like" evidence="2">
    <location>
        <begin position="38"/>
        <end position="85"/>
    </location>
</feature>
<dbReference type="AlphaFoldDB" id="A0AAW1D650"/>
<protein>
    <recommendedName>
        <fullName evidence="2">Kazal-like domain-containing protein</fullName>
    </recommendedName>
</protein>
<dbReference type="PROSITE" id="PS51465">
    <property type="entry name" value="KAZAL_2"/>
    <property type="match status" value="1"/>
</dbReference>
<dbReference type="Proteomes" id="UP001461498">
    <property type="component" value="Unassembled WGS sequence"/>
</dbReference>
<dbReference type="EMBL" id="JAPXFL010000006">
    <property type="protein sequence ID" value="KAK9505255.1"/>
    <property type="molecule type" value="Genomic_DNA"/>
</dbReference>
<dbReference type="SUPFAM" id="SSF100895">
    <property type="entry name" value="Kazal-type serine protease inhibitors"/>
    <property type="match status" value="1"/>
</dbReference>
<dbReference type="Pfam" id="PF00050">
    <property type="entry name" value="Kazal_1"/>
    <property type="match status" value="1"/>
</dbReference>
<sequence length="98" mass="11229">MSFTQATVVALIVSFAIITLTECLPQDKIMDEKLIELPICTNAYIPVCGKMGNNMKTFRNTCEMVRANKYKKENWIILSKGECPKEYIDNKSDFEQQV</sequence>